<evidence type="ECO:0000313" key="1">
    <source>
        <dbReference type="EMBL" id="KAJ8441430.1"/>
    </source>
</evidence>
<reference evidence="1" key="1">
    <citation type="submission" date="2022-04" db="EMBL/GenBank/DDBJ databases">
        <title>Carnegiea gigantea Genome sequencing and assembly v2.</title>
        <authorList>
            <person name="Copetti D."/>
            <person name="Sanderson M.J."/>
            <person name="Burquez A."/>
            <person name="Wojciechowski M.F."/>
        </authorList>
    </citation>
    <scope>NUCLEOTIDE SEQUENCE</scope>
    <source>
        <strain evidence="1">SGP5-SGP5p</strain>
        <tissue evidence="1">Aerial part</tissue>
    </source>
</reference>
<comment type="caution">
    <text evidence="1">The sequence shown here is derived from an EMBL/GenBank/DDBJ whole genome shotgun (WGS) entry which is preliminary data.</text>
</comment>
<accession>A0A9Q1KEE1</accession>
<dbReference type="Proteomes" id="UP001153076">
    <property type="component" value="Unassembled WGS sequence"/>
</dbReference>
<dbReference type="EMBL" id="JAKOGI010000166">
    <property type="protein sequence ID" value="KAJ8441430.1"/>
    <property type="molecule type" value="Genomic_DNA"/>
</dbReference>
<protein>
    <submittedName>
        <fullName evidence="1">Uncharacterized protein</fullName>
    </submittedName>
</protein>
<gene>
    <name evidence="1" type="ORF">Cgig2_023616</name>
</gene>
<sequence>MMNDIAECCGGWRFVGWFSYQQVTEKFNPITWNGSNIFRNYGIRVGFCSYWVVSCDPTPTPICTVMMKFIFACSVLASLPNRRQMFTMVNHTLQLSGVTTPPSPIFILMFIRHDCGVCVMIFMDVLTFTSRMMYFKQSDIRILRDKCLVDILRGRIRYFPMTLP</sequence>
<name>A0A9Q1KEE1_9CARY</name>
<organism evidence="1 2">
    <name type="scientific">Carnegiea gigantea</name>
    <dbReference type="NCBI Taxonomy" id="171969"/>
    <lineage>
        <taxon>Eukaryota</taxon>
        <taxon>Viridiplantae</taxon>
        <taxon>Streptophyta</taxon>
        <taxon>Embryophyta</taxon>
        <taxon>Tracheophyta</taxon>
        <taxon>Spermatophyta</taxon>
        <taxon>Magnoliopsida</taxon>
        <taxon>eudicotyledons</taxon>
        <taxon>Gunneridae</taxon>
        <taxon>Pentapetalae</taxon>
        <taxon>Caryophyllales</taxon>
        <taxon>Cactineae</taxon>
        <taxon>Cactaceae</taxon>
        <taxon>Cactoideae</taxon>
        <taxon>Echinocereeae</taxon>
        <taxon>Carnegiea</taxon>
    </lineage>
</organism>
<dbReference type="OrthoDB" id="1694156at2759"/>
<evidence type="ECO:0000313" key="2">
    <source>
        <dbReference type="Proteomes" id="UP001153076"/>
    </source>
</evidence>
<proteinExistence type="predicted"/>
<dbReference type="AlphaFoldDB" id="A0A9Q1KEE1"/>
<keyword evidence="2" id="KW-1185">Reference proteome</keyword>